<evidence type="ECO:0000256" key="4">
    <source>
        <dbReference type="ARBA" id="ARBA00022500"/>
    </source>
</evidence>
<dbReference type="NCBIfam" id="TIGR02480">
    <property type="entry name" value="fliN"/>
    <property type="match status" value="1"/>
</dbReference>
<sequence>MTITSQTVAAVDASAVAQAAAALVPSSVPLVAVPCAAGDVPTDLDAVVATFVGAPSADLLFVVADALADVEAAGAAAGARLAPGDALRPALEAAAQTLGAGVLEQVRTEPVAQVLVPGAEVFALQHDGVAIAWFAVRVRAGQPTAPHAPAGRVPTQRSSMRMLYDVDMTLTAQIGRTTLPVRQVLDLVPGTVLELDRAAGSPADVMVNGRLIARGEIVVVDEAYGVRITEIVTDEDGR</sequence>
<dbReference type="InterPro" id="IPR001543">
    <property type="entry name" value="FliN-like_C"/>
</dbReference>
<organism evidence="8 9">
    <name type="scientific">Cellulomonas gelida</name>
    <dbReference type="NCBI Taxonomy" id="1712"/>
    <lineage>
        <taxon>Bacteria</taxon>
        <taxon>Bacillati</taxon>
        <taxon>Actinomycetota</taxon>
        <taxon>Actinomycetes</taxon>
        <taxon>Micrococcales</taxon>
        <taxon>Cellulomonadaceae</taxon>
        <taxon>Cellulomonas</taxon>
    </lineage>
</organism>
<dbReference type="InterPro" id="IPR051469">
    <property type="entry name" value="FliN/MopA/SpaO"/>
</dbReference>
<accession>A0A4Y3KP97</accession>
<name>A0A4Y3KP97_9CELL</name>
<gene>
    <name evidence="8" type="ORF">CGE01nite_31030</name>
</gene>
<dbReference type="EMBL" id="BJLQ01000055">
    <property type="protein sequence ID" value="GEA85852.1"/>
    <property type="molecule type" value="Genomic_DNA"/>
</dbReference>
<evidence type="ECO:0000256" key="5">
    <source>
        <dbReference type="ARBA" id="ARBA00022779"/>
    </source>
</evidence>
<dbReference type="GO" id="GO:0071973">
    <property type="term" value="P:bacterial-type flagellum-dependent cell motility"/>
    <property type="evidence" value="ECO:0007669"/>
    <property type="project" value="InterPro"/>
</dbReference>
<comment type="caution">
    <text evidence="8">The sequence shown here is derived from an EMBL/GenBank/DDBJ whole genome shotgun (WGS) entry which is preliminary data.</text>
</comment>
<dbReference type="SUPFAM" id="SSF101801">
    <property type="entry name" value="Surface presentation of antigens (SPOA)"/>
    <property type="match status" value="1"/>
</dbReference>
<keyword evidence="9" id="KW-1185">Reference proteome</keyword>
<evidence type="ECO:0000256" key="6">
    <source>
        <dbReference type="ARBA" id="ARBA00023136"/>
    </source>
</evidence>
<evidence type="ECO:0000313" key="8">
    <source>
        <dbReference type="EMBL" id="GEA85852.1"/>
    </source>
</evidence>
<dbReference type="Gene3D" id="2.30.330.10">
    <property type="entry name" value="SpoA-like"/>
    <property type="match status" value="1"/>
</dbReference>
<evidence type="ECO:0000256" key="3">
    <source>
        <dbReference type="ARBA" id="ARBA00022475"/>
    </source>
</evidence>
<keyword evidence="4" id="KW-0145">Chemotaxis</keyword>
<keyword evidence="3" id="KW-1003">Cell membrane</keyword>
<dbReference type="GO" id="GO:0006935">
    <property type="term" value="P:chemotaxis"/>
    <property type="evidence" value="ECO:0007669"/>
    <property type="project" value="UniProtKB-KW"/>
</dbReference>
<keyword evidence="5" id="KW-0283">Flagellar rotation</keyword>
<dbReference type="GO" id="GO:0005886">
    <property type="term" value="C:plasma membrane"/>
    <property type="evidence" value="ECO:0007669"/>
    <property type="project" value="UniProtKB-SubCell"/>
</dbReference>
<proteinExistence type="inferred from homology"/>
<evidence type="ECO:0000313" key="9">
    <source>
        <dbReference type="Proteomes" id="UP000320461"/>
    </source>
</evidence>
<dbReference type="Proteomes" id="UP000320461">
    <property type="component" value="Unassembled WGS sequence"/>
</dbReference>
<dbReference type="PANTHER" id="PTHR43484:SF1">
    <property type="entry name" value="FLAGELLAR MOTOR SWITCH PROTEIN FLIN"/>
    <property type="match status" value="1"/>
</dbReference>
<dbReference type="GO" id="GO:0003774">
    <property type="term" value="F:cytoskeletal motor activity"/>
    <property type="evidence" value="ECO:0007669"/>
    <property type="project" value="InterPro"/>
</dbReference>
<keyword evidence="6" id="KW-0472">Membrane</keyword>
<protein>
    <recommendedName>
        <fullName evidence="7">Flagellar motor switch protein FliN-like C-terminal domain-containing protein</fullName>
    </recommendedName>
</protein>
<dbReference type="GO" id="GO:0009425">
    <property type="term" value="C:bacterial-type flagellum basal body"/>
    <property type="evidence" value="ECO:0007669"/>
    <property type="project" value="InterPro"/>
</dbReference>
<dbReference type="AlphaFoldDB" id="A0A4Y3KP97"/>
<evidence type="ECO:0000256" key="2">
    <source>
        <dbReference type="ARBA" id="ARBA00009226"/>
    </source>
</evidence>
<reference evidence="8 9" key="1">
    <citation type="submission" date="2019-06" db="EMBL/GenBank/DDBJ databases">
        <title>Whole genome shotgun sequence of Cellulomonas gelida NBRC 3748.</title>
        <authorList>
            <person name="Hosoyama A."/>
            <person name="Uohara A."/>
            <person name="Ohji S."/>
            <person name="Ichikawa N."/>
        </authorList>
    </citation>
    <scope>NUCLEOTIDE SEQUENCE [LARGE SCALE GENOMIC DNA]</scope>
    <source>
        <strain evidence="8 9">NBRC 3748</strain>
    </source>
</reference>
<dbReference type="PRINTS" id="PR00956">
    <property type="entry name" value="FLGMOTORFLIN"/>
</dbReference>
<dbReference type="RefSeq" id="WP_141371653.1">
    <property type="nucleotide sequence ID" value="NZ_BJLQ01000055.1"/>
</dbReference>
<dbReference type="PANTHER" id="PTHR43484">
    <property type="match status" value="1"/>
</dbReference>
<comment type="subcellular location">
    <subcellularLocation>
        <location evidence="1">Cell membrane</location>
        <topology evidence="1">Peripheral membrane protein</topology>
        <orientation evidence="1">Cytoplasmic side</orientation>
    </subcellularLocation>
</comment>
<comment type="similarity">
    <text evidence="2">Belongs to the FliN/MopA/SpaO family.</text>
</comment>
<dbReference type="Pfam" id="PF01052">
    <property type="entry name" value="FliMN_C"/>
    <property type="match status" value="1"/>
</dbReference>
<dbReference type="InterPro" id="IPR001172">
    <property type="entry name" value="FliN_T3SS_HrcQb"/>
</dbReference>
<dbReference type="OrthoDB" id="9773459at2"/>
<dbReference type="InterPro" id="IPR012826">
    <property type="entry name" value="FliN"/>
</dbReference>
<evidence type="ECO:0000259" key="7">
    <source>
        <dbReference type="Pfam" id="PF01052"/>
    </source>
</evidence>
<feature type="domain" description="Flagellar motor switch protein FliN-like C-terminal" evidence="7">
    <location>
        <begin position="162"/>
        <end position="232"/>
    </location>
</feature>
<dbReference type="InterPro" id="IPR036429">
    <property type="entry name" value="SpoA-like_sf"/>
</dbReference>
<evidence type="ECO:0000256" key="1">
    <source>
        <dbReference type="ARBA" id="ARBA00004413"/>
    </source>
</evidence>